<keyword evidence="3" id="KW-1185">Reference proteome</keyword>
<gene>
    <name evidence="2" type="ORF">L7E55_15355</name>
</gene>
<comment type="caution">
    <text evidence="2">The sequence shown here is derived from an EMBL/GenBank/DDBJ whole genome shotgun (WGS) entry which is preliminary data.</text>
</comment>
<dbReference type="GO" id="GO:0004497">
    <property type="term" value="F:monooxygenase activity"/>
    <property type="evidence" value="ECO:0007669"/>
    <property type="project" value="UniProtKB-KW"/>
</dbReference>
<feature type="domain" description="ABM" evidence="1">
    <location>
        <begin position="2"/>
        <end position="91"/>
    </location>
</feature>
<dbReference type="InterPro" id="IPR050744">
    <property type="entry name" value="AI-2_Isomerase_LsrG"/>
</dbReference>
<dbReference type="Pfam" id="PF03992">
    <property type="entry name" value="ABM"/>
    <property type="match status" value="1"/>
</dbReference>
<accession>A0A9X4H5J3</accession>
<protein>
    <submittedName>
        <fullName evidence="2">Antibiotic biosynthesis monooxygenase</fullName>
    </submittedName>
</protein>
<keyword evidence="2" id="KW-0503">Monooxygenase</keyword>
<dbReference type="PANTHER" id="PTHR33336">
    <property type="entry name" value="QUINOL MONOOXYGENASE YGIN-RELATED"/>
    <property type="match status" value="1"/>
</dbReference>
<keyword evidence="2" id="KW-0560">Oxidoreductase</keyword>
<reference evidence="2" key="1">
    <citation type="submission" date="2022-02" db="EMBL/GenBank/DDBJ databases">
        <authorList>
            <person name="Leng L."/>
        </authorList>
    </citation>
    <scope>NUCLEOTIDE SEQUENCE</scope>
    <source>
        <strain evidence="2">JI</strain>
    </source>
</reference>
<dbReference type="Proteomes" id="UP001154312">
    <property type="component" value="Unassembled WGS sequence"/>
</dbReference>
<evidence type="ECO:0000259" key="1">
    <source>
        <dbReference type="PROSITE" id="PS51725"/>
    </source>
</evidence>
<dbReference type="Gene3D" id="3.30.70.100">
    <property type="match status" value="1"/>
</dbReference>
<evidence type="ECO:0000313" key="3">
    <source>
        <dbReference type="Proteomes" id="UP001154312"/>
    </source>
</evidence>
<dbReference type="SUPFAM" id="SSF54909">
    <property type="entry name" value="Dimeric alpha+beta barrel"/>
    <property type="match status" value="1"/>
</dbReference>
<name>A0A9X4H5J3_9FIRM</name>
<dbReference type="PROSITE" id="PS51725">
    <property type="entry name" value="ABM"/>
    <property type="match status" value="1"/>
</dbReference>
<dbReference type="AlphaFoldDB" id="A0A9X4H5J3"/>
<proteinExistence type="predicted"/>
<dbReference type="RefSeq" id="WP_277445215.1">
    <property type="nucleotide sequence ID" value="NZ_JAKOAV010000039.1"/>
</dbReference>
<dbReference type="PANTHER" id="PTHR33336:SF3">
    <property type="entry name" value="ABM DOMAIN-CONTAINING PROTEIN"/>
    <property type="match status" value="1"/>
</dbReference>
<dbReference type="InterPro" id="IPR011008">
    <property type="entry name" value="Dimeric_a/b-barrel"/>
</dbReference>
<dbReference type="InterPro" id="IPR007138">
    <property type="entry name" value="ABM_dom"/>
</dbReference>
<evidence type="ECO:0000313" key="2">
    <source>
        <dbReference type="EMBL" id="MDF9409708.1"/>
    </source>
</evidence>
<organism evidence="2 3">
    <name type="scientific">Pelotomaculum isophthalicicum JI</name>
    <dbReference type="NCBI Taxonomy" id="947010"/>
    <lineage>
        <taxon>Bacteria</taxon>
        <taxon>Bacillati</taxon>
        <taxon>Bacillota</taxon>
        <taxon>Clostridia</taxon>
        <taxon>Eubacteriales</taxon>
        <taxon>Desulfotomaculaceae</taxon>
        <taxon>Pelotomaculum</taxon>
    </lineage>
</organism>
<sequence length="96" mass="11065">MITLVAKLKAKPGKEALLAEELIKQAKEVRDKEKECLMFIPHVSIDKPAEMVLFEKYADQEAFRIHFETPHFKAVAQKFDELLDGQIEVIKLNELV</sequence>
<dbReference type="EMBL" id="JAKOAV010000039">
    <property type="protein sequence ID" value="MDF9409708.1"/>
    <property type="molecule type" value="Genomic_DNA"/>
</dbReference>